<dbReference type="PANTHER" id="PTHR35011:SF2">
    <property type="entry name" value="2,3-DIKETO-L-GULONATE TRAP TRANSPORTER SMALL PERMEASE PROTEIN YIAM"/>
    <property type="match status" value="1"/>
</dbReference>
<comment type="similarity">
    <text evidence="8 9">Belongs to the TRAP transporter small permease family.</text>
</comment>
<evidence type="ECO:0000256" key="6">
    <source>
        <dbReference type="ARBA" id="ARBA00022989"/>
    </source>
</evidence>
<name>A0A231MX87_9GAMM</name>
<evidence type="ECO:0000256" key="9">
    <source>
        <dbReference type="RuleBase" id="RU369079"/>
    </source>
</evidence>
<dbReference type="Proteomes" id="UP000217763">
    <property type="component" value="Chromosome"/>
</dbReference>
<evidence type="ECO:0000256" key="1">
    <source>
        <dbReference type="ARBA" id="ARBA00004429"/>
    </source>
</evidence>
<keyword evidence="4 9" id="KW-0997">Cell inner membrane</keyword>
<feature type="transmembrane region" description="Helical" evidence="9">
    <location>
        <begin position="124"/>
        <end position="148"/>
    </location>
</feature>
<feature type="transmembrane region" description="Helical" evidence="9">
    <location>
        <begin position="98"/>
        <end position="118"/>
    </location>
</feature>
<feature type="transmembrane region" description="Helical" evidence="9">
    <location>
        <begin position="20"/>
        <end position="41"/>
    </location>
</feature>
<dbReference type="OrthoDB" id="9791324at2"/>
<feature type="transmembrane region" description="Helical" evidence="9">
    <location>
        <begin position="53"/>
        <end position="69"/>
    </location>
</feature>
<dbReference type="PANTHER" id="PTHR35011">
    <property type="entry name" value="2,3-DIKETO-L-GULONATE TRAP TRANSPORTER SMALL PERMEASE PROTEIN YIAM"/>
    <property type="match status" value="1"/>
</dbReference>
<evidence type="ECO:0000256" key="2">
    <source>
        <dbReference type="ARBA" id="ARBA00022448"/>
    </source>
</evidence>
<dbReference type="InterPro" id="IPR007387">
    <property type="entry name" value="TRAP_DctQ"/>
</dbReference>
<dbReference type="EMBL" id="CP012621">
    <property type="protein sequence ID" value="ATG75143.1"/>
    <property type="molecule type" value="Genomic_DNA"/>
</dbReference>
<sequence length="172" mass="18855">MAEMSPKPVSLLRRAAEAMLAVSMFGMVCAVFLNVVLRYLFNTGLAGYEELSRLLFVWLVCIGAVLATVDNQHLRFDLVVDRLPAPARLLCRWLSRLLIGWALYHLLVGAWAQILVGIDSRSPVLGYPLGLAAAAVFTMAACMAVLLLREMARELFCRRAAGCEPASTQSAK</sequence>
<accession>A0A231MX87</accession>
<evidence type="ECO:0000313" key="11">
    <source>
        <dbReference type="EMBL" id="ATG75143.1"/>
    </source>
</evidence>
<dbReference type="GO" id="GO:0015740">
    <property type="term" value="P:C4-dicarboxylate transport"/>
    <property type="evidence" value="ECO:0007669"/>
    <property type="project" value="TreeGrafter"/>
</dbReference>
<evidence type="ECO:0000256" key="8">
    <source>
        <dbReference type="ARBA" id="ARBA00038436"/>
    </source>
</evidence>
<comment type="subcellular location">
    <subcellularLocation>
        <location evidence="1 9">Cell inner membrane</location>
        <topology evidence="1 9">Multi-pass membrane protein</topology>
    </subcellularLocation>
</comment>
<dbReference type="GO" id="GO:0005886">
    <property type="term" value="C:plasma membrane"/>
    <property type="evidence" value="ECO:0007669"/>
    <property type="project" value="UniProtKB-SubCell"/>
</dbReference>
<keyword evidence="6 9" id="KW-1133">Transmembrane helix</keyword>
<reference evidence="12" key="1">
    <citation type="submission" date="2015-09" db="EMBL/GenBank/DDBJ databases">
        <authorList>
            <person name="Shao Z."/>
            <person name="Wang L."/>
        </authorList>
    </citation>
    <scope>NUCLEOTIDE SEQUENCE [LARGE SCALE GENOMIC DNA]</scope>
    <source>
        <strain evidence="12">F13-1</strain>
    </source>
</reference>
<keyword evidence="12" id="KW-1185">Reference proteome</keyword>
<keyword evidence="5 9" id="KW-0812">Transmembrane</keyword>
<evidence type="ECO:0000256" key="7">
    <source>
        <dbReference type="ARBA" id="ARBA00023136"/>
    </source>
</evidence>
<keyword evidence="3" id="KW-1003">Cell membrane</keyword>
<evidence type="ECO:0000256" key="3">
    <source>
        <dbReference type="ARBA" id="ARBA00022475"/>
    </source>
</evidence>
<organism evidence="11 12">
    <name type="scientific">Zobellella denitrificans</name>
    <dbReference type="NCBI Taxonomy" id="347534"/>
    <lineage>
        <taxon>Bacteria</taxon>
        <taxon>Pseudomonadati</taxon>
        <taxon>Pseudomonadota</taxon>
        <taxon>Gammaproteobacteria</taxon>
        <taxon>Aeromonadales</taxon>
        <taxon>Aeromonadaceae</taxon>
        <taxon>Zobellella</taxon>
    </lineage>
</organism>
<feature type="domain" description="Tripartite ATP-independent periplasmic transporters DctQ component" evidence="10">
    <location>
        <begin position="27"/>
        <end position="155"/>
    </location>
</feature>
<proteinExistence type="inferred from homology"/>
<evidence type="ECO:0000256" key="4">
    <source>
        <dbReference type="ARBA" id="ARBA00022519"/>
    </source>
</evidence>
<dbReference type="Pfam" id="PF04290">
    <property type="entry name" value="DctQ"/>
    <property type="match status" value="1"/>
</dbReference>
<evidence type="ECO:0000313" key="12">
    <source>
        <dbReference type="Proteomes" id="UP000217763"/>
    </source>
</evidence>
<keyword evidence="2 9" id="KW-0813">Transport</keyword>
<evidence type="ECO:0000259" key="10">
    <source>
        <dbReference type="Pfam" id="PF04290"/>
    </source>
</evidence>
<evidence type="ECO:0000256" key="5">
    <source>
        <dbReference type="ARBA" id="ARBA00022692"/>
    </source>
</evidence>
<gene>
    <name evidence="11" type="ORF">AN401_15800</name>
</gene>
<comment type="function">
    <text evidence="9">Part of the tripartite ATP-independent periplasmic (TRAP) transport system.</text>
</comment>
<dbReference type="KEGG" id="zdf:AN401_15800"/>
<dbReference type="GO" id="GO:0022857">
    <property type="term" value="F:transmembrane transporter activity"/>
    <property type="evidence" value="ECO:0007669"/>
    <property type="project" value="UniProtKB-UniRule"/>
</dbReference>
<protein>
    <recommendedName>
        <fullName evidence="9">TRAP transporter small permease protein</fullName>
    </recommendedName>
</protein>
<keyword evidence="7 9" id="KW-0472">Membrane</keyword>
<comment type="subunit">
    <text evidence="9">The complex comprises the extracytoplasmic solute receptor protein and the two transmembrane proteins.</text>
</comment>
<dbReference type="InterPro" id="IPR055348">
    <property type="entry name" value="DctQ"/>
</dbReference>
<dbReference type="AlphaFoldDB" id="A0A231MX87"/>